<accession>I4WYL6</accession>
<dbReference type="PATRIC" id="fig|666685.9.peg.329"/>
<organism evidence="1 2">
    <name type="scientific">Rhodanobacter denitrificans</name>
    <dbReference type="NCBI Taxonomy" id="666685"/>
    <lineage>
        <taxon>Bacteria</taxon>
        <taxon>Pseudomonadati</taxon>
        <taxon>Pseudomonadota</taxon>
        <taxon>Gammaproteobacteria</taxon>
        <taxon>Lysobacterales</taxon>
        <taxon>Rhodanobacteraceae</taxon>
        <taxon>Rhodanobacter</taxon>
    </lineage>
</organism>
<reference evidence="1 2" key="1">
    <citation type="submission" date="2012-04" db="EMBL/GenBank/DDBJ databases">
        <title>Complete genome of Rhodanobacter sp. 2APBS1.</title>
        <authorList>
            <consortium name="US DOE Joint Genome Institute"/>
            <person name="Huntemann M."/>
            <person name="Wei C.-L."/>
            <person name="Han J."/>
            <person name="Detter J.C."/>
            <person name="Han C."/>
            <person name="Tapia R."/>
            <person name="Munk A.C.C."/>
            <person name="Chen A."/>
            <person name="Krypides N."/>
            <person name="Mavromatis K."/>
            <person name="Markowitz V."/>
            <person name="Szeto E."/>
            <person name="Ivanova N."/>
            <person name="Mikhailova N."/>
            <person name="Ovchinnikova G."/>
            <person name="Pagani I."/>
            <person name="Pati A."/>
            <person name="Goodwin L."/>
            <person name="Peters L."/>
            <person name="Pitluck S."/>
            <person name="Woyke T."/>
            <person name="Prakash O."/>
            <person name="Elkins J."/>
            <person name="Brown S."/>
            <person name="Palumbo A."/>
            <person name="Hemme C."/>
            <person name="Zhou J."/>
            <person name="Watson D."/>
            <person name="Jardine P."/>
            <person name="Kostka J."/>
            <person name="Green S."/>
        </authorList>
    </citation>
    <scope>NUCLEOTIDE SEQUENCE [LARGE SCALE GENOMIC DNA]</scope>
    <source>
        <strain evidence="1 2">2APBS1</strain>
    </source>
</reference>
<dbReference type="EMBL" id="CP003470">
    <property type="protein sequence ID" value="AGG89962.1"/>
    <property type="molecule type" value="Genomic_DNA"/>
</dbReference>
<proteinExistence type="predicted"/>
<dbReference type="HOGENOM" id="CLU_2245677_0_0_6"/>
<evidence type="ECO:0000313" key="1">
    <source>
        <dbReference type="EMBL" id="AGG89962.1"/>
    </source>
</evidence>
<evidence type="ECO:0000313" key="2">
    <source>
        <dbReference type="Proteomes" id="UP000011859"/>
    </source>
</evidence>
<dbReference type="OrthoDB" id="5956039at2"/>
<sequence>MTDWIQAWQCIGCGKIEAPQPCIGVCRDHKILMVGKEAHERALAEITALHAQLARARAMLQRFVLATPHEGQWERSWLALQAELREALAVLATLPEASMHE</sequence>
<dbReference type="GeneID" id="72427515"/>
<dbReference type="RefSeq" id="WP_007507567.1">
    <property type="nucleotide sequence ID" value="NC_020541.1"/>
</dbReference>
<gene>
    <name evidence="1" type="ORF">R2APBS1_2886</name>
</gene>
<name>I4WYL6_9GAMM</name>
<dbReference type="AlphaFoldDB" id="I4WYL6"/>
<dbReference type="Proteomes" id="UP000011859">
    <property type="component" value="Chromosome"/>
</dbReference>
<protein>
    <submittedName>
        <fullName evidence="1">Uncharacterized protein</fullName>
    </submittedName>
</protein>
<keyword evidence="2" id="KW-1185">Reference proteome</keyword>
<accession>M4NIQ5</accession>
<dbReference type="KEGG" id="rhd:R2APBS1_2886"/>
<dbReference type="eggNOG" id="ENOG50329IU">
    <property type="taxonomic scope" value="Bacteria"/>
</dbReference>